<evidence type="ECO:0000259" key="3">
    <source>
        <dbReference type="PROSITE" id="PS50240"/>
    </source>
</evidence>
<keyword evidence="2" id="KW-0732">Signal</keyword>
<dbReference type="PANTHER" id="PTHR24271">
    <property type="entry name" value="KALLIKREIN-RELATED"/>
    <property type="match status" value="1"/>
</dbReference>
<feature type="chain" id="PRO_5015943105" description="Peptidase S1 domain-containing protein" evidence="2">
    <location>
        <begin position="18"/>
        <end position="286"/>
    </location>
</feature>
<gene>
    <name evidence="4" type="primary">HaOG203077</name>
    <name evidence="4" type="ORF">B5X24_HaOG203077</name>
</gene>
<evidence type="ECO:0000313" key="4">
    <source>
        <dbReference type="EMBL" id="PZC77710.1"/>
    </source>
</evidence>
<dbReference type="InterPro" id="IPR001314">
    <property type="entry name" value="Peptidase_S1A"/>
</dbReference>
<dbReference type="PROSITE" id="PS50240">
    <property type="entry name" value="TRYPSIN_DOM"/>
    <property type="match status" value="1"/>
</dbReference>
<feature type="signal peptide" evidence="2">
    <location>
        <begin position="1"/>
        <end position="17"/>
    </location>
</feature>
<dbReference type="SUPFAM" id="SSF50494">
    <property type="entry name" value="Trypsin-like serine proteases"/>
    <property type="match status" value="1"/>
</dbReference>
<dbReference type="Gene3D" id="2.40.10.10">
    <property type="entry name" value="Trypsin-like serine proteases"/>
    <property type="match status" value="1"/>
</dbReference>
<dbReference type="Pfam" id="PF00089">
    <property type="entry name" value="Trypsin"/>
    <property type="match status" value="1"/>
</dbReference>
<proteinExistence type="predicted"/>
<dbReference type="GO" id="GO:0004252">
    <property type="term" value="F:serine-type endopeptidase activity"/>
    <property type="evidence" value="ECO:0007669"/>
    <property type="project" value="InterPro"/>
</dbReference>
<dbReference type="Proteomes" id="UP000249218">
    <property type="component" value="Unassembled WGS sequence"/>
</dbReference>
<evidence type="ECO:0000313" key="5">
    <source>
        <dbReference type="Proteomes" id="UP000249218"/>
    </source>
</evidence>
<accession>A0A2W1BY12</accession>
<dbReference type="GO" id="GO:0006508">
    <property type="term" value="P:proteolysis"/>
    <property type="evidence" value="ECO:0007669"/>
    <property type="project" value="InterPro"/>
</dbReference>
<evidence type="ECO:0000256" key="1">
    <source>
        <dbReference type="ARBA" id="ARBA00023157"/>
    </source>
</evidence>
<dbReference type="InterPro" id="IPR001254">
    <property type="entry name" value="Trypsin_dom"/>
</dbReference>
<dbReference type="OrthoDB" id="10061449at2759"/>
<sequence length="286" mass="32389">MLTLFLTVCFFTNVIIGNTTVNNELVRDKYTYKKDKDTSFALDFHSHDLNDAEYAFVVTLILLKDTVVTTHCTGSLIHKNWVLSSAHCFYDLQDMKFYAWYGNYTVSPVVSQQYSEVGKIFIHPEFMNSAFTEPGYFFGDHDISLLRVGRIILPKYGRMASIDHSKMHGLHVKYIGGAPKRWSDGELRPLQIAEGVVIGCGMAMTRWAKYALCVTPKCSIKFHQPLHGDMGGPFLYEGRIVGVMSLSYQIPKTLQSSNGLTPISPYIVWIEKIRESFAKKLNGTKT</sequence>
<dbReference type="EMBL" id="KZ149922">
    <property type="protein sequence ID" value="PZC77710.1"/>
    <property type="molecule type" value="Genomic_DNA"/>
</dbReference>
<dbReference type="SMART" id="SM00020">
    <property type="entry name" value="Tryp_SPc"/>
    <property type="match status" value="1"/>
</dbReference>
<keyword evidence="1" id="KW-1015">Disulfide bond</keyword>
<dbReference type="InterPro" id="IPR043504">
    <property type="entry name" value="Peptidase_S1_PA_chymotrypsin"/>
</dbReference>
<dbReference type="InterPro" id="IPR009003">
    <property type="entry name" value="Peptidase_S1_PA"/>
</dbReference>
<dbReference type="PANTHER" id="PTHR24271:SF5">
    <property type="entry name" value="PROTEASE, SERINE 51"/>
    <property type="match status" value="1"/>
</dbReference>
<dbReference type="GO" id="GO:0030141">
    <property type="term" value="C:secretory granule"/>
    <property type="evidence" value="ECO:0007669"/>
    <property type="project" value="TreeGrafter"/>
</dbReference>
<protein>
    <recommendedName>
        <fullName evidence="3">Peptidase S1 domain-containing protein</fullName>
    </recommendedName>
</protein>
<name>A0A2W1BY12_HELAM</name>
<feature type="domain" description="Peptidase S1" evidence="3">
    <location>
        <begin position="15"/>
        <end position="275"/>
    </location>
</feature>
<organism evidence="4 5">
    <name type="scientific">Helicoverpa armigera</name>
    <name type="common">Cotton bollworm</name>
    <name type="synonym">Heliothis armigera</name>
    <dbReference type="NCBI Taxonomy" id="29058"/>
    <lineage>
        <taxon>Eukaryota</taxon>
        <taxon>Metazoa</taxon>
        <taxon>Ecdysozoa</taxon>
        <taxon>Arthropoda</taxon>
        <taxon>Hexapoda</taxon>
        <taxon>Insecta</taxon>
        <taxon>Pterygota</taxon>
        <taxon>Neoptera</taxon>
        <taxon>Endopterygota</taxon>
        <taxon>Lepidoptera</taxon>
        <taxon>Glossata</taxon>
        <taxon>Ditrysia</taxon>
        <taxon>Noctuoidea</taxon>
        <taxon>Noctuidae</taxon>
        <taxon>Heliothinae</taxon>
        <taxon>Helicoverpa</taxon>
    </lineage>
</organism>
<reference evidence="4 5" key="1">
    <citation type="journal article" date="2017" name="BMC Biol.">
        <title>Genomic innovations, transcriptional plasticity and gene loss underlying the evolution and divergence of two highly polyphagous and invasive Helicoverpa pest species.</title>
        <authorList>
            <person name="Pearce S.L."/>
            <person name="Clarke D.F."/>
            <person name="East P.D."/>
            <person name="Elfekih S."/>
            <person name="Gordon K.H."/>
            <person name="Jermiin L.S."/>
            <person name="McGaughran A."/>
            <person name="Oakeshott J.G."/>
            <person name="Papanikolaou A."/>
            <person name="Perera O.P."/>
            <person name="Rane R.V."/>
            <person name="Richards S."/>
            <person name="Tay W.T."/>
            <person name="Walsh T.K."/>
            <person name="Anderson A."/>
            <person name="Anderson C.J."/>
            <person name="Asgari S."/>
            <person name="Board P.G."/>
            <person name="Bretschneider A."/>
            <person name="Campbell P.M."/>
            <person name="Chertemps T."/>
            <person name="Christeller J.T."/>
            <person name="Coppin C.W."/>
            <person name="Downes S.J."/>
            <person name="Duan G."/>
            <person name="Farnsworth C.A."/>
            <person name="Good R.T."/>
            <person name="Han L.B."/>
            <person name="Han Y.C."/>
            <person name="Hatje K."/>
            <person name="Horne I."/>
            <person name="Huang Y.P."/>
            <person name="Hughes D.S."/>
            <person name="Jacquin-Joly E."/>
            <person name="James W."/>
            <person name="Jhangiani S."/>
            <person name="Kollmar M."/>
            <person name="Kuwar S.S."/>
            <person name="Li S."/>
            <person name="Liu N.Y."/>
            <person name="Maibeche M.T."/>
            <person name="Miller J.R."/>
            <person name="Montagne N."/>
            <person name="Perry T."/>
            <person name="Qu J."/>
            <person name="Song S.V."/>
            <person name="Sutton G.G."/>
            <person name="Vogel H."/>
            <person name="Walenz B.P."/>
            <person name="Xu W."/>
            <person name="Zhang H.J."/>
            <person name="Zou Z."/>
            <person name="Batterham P."/>
            <person name="Edwards O.R."/>
            <person name="Feyereisen R."/>
            <person name="Gibbs R.A."/>
            <person name="Heckel D.G."/>
            <person name="McGrath A."/>
            <person name="Robin C."/>
            <person name="Scherer S.E."/>
            <person name="Worley K.C."/>
            <person name="Wu Y.D."/>
        </authorList>
    </citation>
    <scope>NUCLEOTIDE SEQUENCE [LARGE SCALE GENOMIC DNA]</scope>
    <source>
        <strain evidence="4">Harm_GR_Male_#8</strain>
        <tissue evidence="4">Whole organism</tissue>
    </source>
</reference>
<dbReference type="AlphaFoldDB" id="A0A2W1BY12"/>
<dbReference type="PRINTS" id="PR00722">
    <property type="entry name" value="CHYMOTRYPSIN"/>
</dbReference>
<evidence type="ECO:0000256" key="2">
    <source>
        <dbReference type="SAM" id="SignalP"/>
    </source>
</evidence>
<keyword evidence="5" id="KW-1185">Reference proteome</keyword>